<organism evidence="13 14">
    <name type="scientific">Candidatus Acidulodesulfobacterium ferriphilum</name>
    <dbReference type="NCBI Taxonomy" id="2597223"/>
    <lineage>
        <taxon>Bacteria</taxon>
        <taxon>Deltaproteobacteria</taxon>
        <taxon>Candidatus Acidulodesulfobacterales</taxon>
        <taxon>Candidatus Acidulodesulfobacterium</taxon>
    </lineage>
</organism>
<accession>A0A519BCY2</accession>
<keyword evidence="3 10" id="KW-0963">Cytoplasm</keyword>
<dbReference type="InterPro" id="IPR046886">
    <property type="entry name" value="RsmE_MTase_dom"/>
</dbReference>
<dbReference type="GO" id="GO:0070475">
    <property type="term" value="P:rRNA base methylation"/>
    <property type="evidence" value="ECO:0007669"/>
    <property type="project" value="TreeGrafter"/>
</dbReference>
<dbReference type="SUPFAM" id="SSF88697">
    <property type="entry name" value="PUA domain-like"/>
    <property type="match status" value="1"/>
</dbReference>
<dbReference type="EMBL" id="SGBD01000001">
    <property type="protein sequence ID" value="RZD15124.1"/>
    <property type="molecule type" value="Genomic_DNA"/>
</dbReference>
<dbReference type="InterPro" id="IPR046887">
    <property type="entry name" value="RsmE_PUA-like"/>
</dbReference>
<keyword evidence="7 10" id="KW-0949">S-adenosyl-L-methionine</keyword>
<evidence type="ECO:0000256" key="9">
    <source>
        <dbReference type="ARBA" id="ARBA00047944"/>
    </source>
</evidence>
<dbReference type="AlphaFoldDB" id="A0A519BCY2"/>
<dbReference type="Gene3D" id="3.40.1280.10">
    <property type="match status" value="1"/>
</dbReference>
<dbReference type="PANTHER" id="PTHR30027">
    <property type="entry name" value="RIBOSOMAL RNA SMALL SUBUNIT METHYLTRANSFERASE E"/>
    <property type="match status" value="1"/>
</dbReference>
<evidence type="ECO:0000256" key="10">
    <source>
        <dbReference type="PIRNR" id="PIRNR015601"/>
    </source>
</evidence>
<evidence type="ECO:0000256" key="2">
    <source>
        <dbReference type="ARBA" id="ARBA00005528"/>
    </source>
</evidence>
<dbReference type="GO" id="GO:0005737">
    <property type="term" value="C:cytoplasm"/>
    <property type="evidence" value="ECO:0007669"/>
    <property type="project" value="UniProtKB-SubCell"/>
</dbReference>
<gene>
    <name evidence="13" type="ORF">EVJ47_02305</name>
</gene>
<dbReference type="NCBIfam" id="TIGR00046">
    <property type="entry name" value="RsmE family RNA methyltransferase"/>
    <property type="match status" value="1"/>
</dbReference>
<feature type="domain" description="Ribosomal RNA small subunit methyltransferase E methyltransferase" evidence="11">
    <location>
        <begin position="73"/>
        <end position="239"/>
    </location>
</feature>
<keyword evidence="4 10" id="KW-0698">rRNA processing</keyword>
<evidence type="ECO:0000256" key="4">
    <source>
        <dbReference type="ARBA" id="ARBA00022552"/>
    </source>
</evidence>
<dbReference type="Proteomes" id="UP000320813">
    <property type="component" value="Unassembled WGS sequence"/>
</dbReference>
<dbReference type="SUPFAM" id="SSF75217">
    <property type="entry name" value="alpha/beta knot"/>
    <property type="match status" value="1"/>
</dbReference>
<evidence type="ECO:0000256" key="8">
    <source>
        <dbReference type="ARBA" id="ARBA00025699"/>
    </source>
</evidence>
<evidence type="ECO:0000256" key="6">
    <source>
        <dbReference type="ARBA" id="ARBA00022679"/>
    </source>
</evidence>
<comment type="similarity">
    <text evidence="2 10">Belongs to the RNA methyltransferase RsmE family.</text>
</comment>
<comment type="function">
    <text evidence="8 10">Specifically methylates the N3 position of the uracil ring of uridine 1498 (m3U1498) in 16S rRNA. Acts on the fully assembled 30S ribosomal subunit.</text>
</comment>
<evidence type="ECO:0000256" key="1">
    <source>
        <dbReference type="ARBA" id="ARBA00004496"/>
    </source>
</evidence>
<dbReference type="PIRSF" id="PIRSF015601">
    <property type="entry name" value="MTase_slr0722"/>
    <property type="match status" value="1"/>
</dbReference>
<evidence type="ECO:0000256" key="5">
    <source>
        <dbReference type="ARBA" id="ARBA00022603"/>
    </source>
</evidence>
<dbReference type="Gene3D" id="2.40.240.20">
    <property type="entry name" value="Hypothetical PUA domain-like, domain 1"/>
    <property type="match status" value="1"/>
</dbReference>
<dbReference type="Pfam" id="PF04452">
    <property type="entry name" value="Methyltrans_RNA"/>
    <property type="match status" value="1"/>
</dbReference>
<keyword evidence="6 10" id="KW-0808">Transferase</keyword>
<dbReference type="InterPro" id="IPR006700">
    <property type="entry name" value="RsmE"/>
</dbReference>
<evidence type="ECO:0000256" key="3">
    <source>
        <dbReference type="ARBA" id="ARBA00022490"/>
    </source>
</evidence>
<dbReference type="EC" id="2.1.1.193" evidence="10"/>
<evidence type="ECO:0000313" key="13">
    <source>
        <dbReference type="EMBL" id="RZD15124.1"/>
    </source>
</evidence>
<comment type="subcellular location">
    <subcellularLocation>
        <location evidence="1 10">Cytoplasm</location>
    </subcellularLocation>
</comment>
<dbReference type="InterPro" id="IPR015947">
    <property type="entry name" value="PUA-like_sf"/>
</dbReference>
<name>A0A519BCY2_9DELT</name>
<evidence type="ECO:0000256" key="7">
    <source>
        <dbReference type="ARBA" id="ARBA00022691"/>
    </source>
</evidence>
<comment type="catalytic activity">
    <reaction evidence="9 10">
        <text>uridine(1498) in 16S rRNA + S-adenosyl-L-methionine = N(3)-methyluridine(1498) in 16S rRNA + S-adenosyl-L-homocysteine + H(+)</text>
        <dbReference type="Rhea" id="RHEA:42920"/>
        <dbReference type="Rhea" id="RHEA-COMP:10283"/>
        <dbReference type="Rhea" id="RHEA-COMP:10284"/>
        <dbReference type="ChEBI" id="CHEBI:15378"/>
        <dbReference type="ChEBI" id="CHEBI:57856"/>
        <dbReference type="ChEBI" id="CHEBI:59789"/>
        <dbReference type="ChEBI" id="CHEBI:65315"/>
        <dbReference type="ChEBI" id="CHEBI:74502"/>
        <dbReference type="EC" id="2.1.1.193"/>
    </reaction>
</comment>
<feature type="domain" description="Ribosomal RNA small subunit methyltransferase E PUA-like" evidence="12">
    <location>
        <begin position="27"/>
        <end position="65"/>
    </location>
</feature>
<dbReference type="InterPro" id="IPR029028">
    <property type="entry name" value="Alpha/beta_knot_MTases"/>
</dbReference>
<protein>
    <recommendedName>
        <fullName evidence="10">Ribosomal RNA small subunit methyltransferase E</fullName>
        <ecNumber evidence="10">2.1.1.193</ecNumber>
    </recommendedName>
</protein>
<sequence>MHNRFYIEEEISPYLGKEIALSSITDHIKAFRKKADDEIRLYDGLGNVYSAKVIQISKKFTKVKLISKETFSEKKTKINLFLPLITSHLMDQLLSRLCEMEISEIFPVVTERSINLKDGKEIDNKLLKWNKISKGACVLAGKAFSTIINKPVSLKDSFRLTANFDIKLIASPNAKMFLKDYLMSKDFLSKNFSAGLFIGPEGDFSGHEIELSEEFGLVPVKLSNYIMSTFVASLYLVSNLTCFALQDENYAS</sequence>
<evidence type="ECO:0000259" key="12">
    <source>
        <dbReference type="Pfam" id="PF20260"/>
    </source>
</evidence>
<dbReference type="PANTHER" id="PTHR30027:SF3">
    <property type="entry name" value="16S RRNA (URACIL(1498)-N(3))-METHYLTRANSFERASE"/>
    <property type="match status" value="1"/>
</dbReference>
<proteinExistence type="inferred from homology"/>
<keyword evidence="5 10" id="KW-0489">Methyltransferase</keyword>
<evidence type="ECO:0000259" key="11">
    <source>
        <dbReference type="Pfam" id="PF04452"/>
    </source>
</evidence>
<dbReference type="Pfam" id="PF20260">
    <property type="entry name" value="PUA_4"/>
    <property type="match status" value="1"/>
</dbReference>
<dbReference type="GO" id="GO:0070042">
    <property type="term" value="F:rRNA (uridine-N3-)-methyltransferase activity"/>
    <property type="evidence" value="ECO:0007669"/>
    <property type="project" value="TreeGrafter"/>
</dbReference>
<evidence type="ECO:0000313" key="14">
    <source>
        <dbReference type="Proteomes" id="UP000320813"/>
    </source>
</evidence>
<comment type="caution">
    <text evidence="13">The sequence shown here is derived from an EMBL/GenBank/DDBJ whole genome shotgun (WGS) entry which is preliminary data.</text>
</comment>
<dbReference type="InterPro" id="IPR029026">
    <property type="entry name" value="tRNA_m1G_MTases_N"/>
</dbReference>
<reference evidence="13 14" key="1">
    <citation type="submission" date="2019-01" db="EMBL/GenBank/DDBJ databases">
        <title>Insights into ecological role of a new deltaproteobacterial order Candidatus Sinidesulfobacterales (Sva0485) by metagenomics and metatranscriptomics.</title>
        <authorList>
            <person name="Tan S."/>
            <person name="Liu J."/>
            <person name="Fang Y."/>
            <person name="Hedlund B.P."/>
            <person name="Lian Z.H."/>
            <person name="Huang L.Y."/>
            <person name="Li J.T."/>
            <person name="Huang L.N."/>
            <person name="Li W.J."/>
            <person name="Jiang H.C."/>
            <person name="Dong H.L."/>
            <person name="Shu W.S."/>
        </authorList>
    </citation>
    <scope>NUCLEOTIDE SEQUENCE [LARGE SCALE GENOMIC DNA]</scope>
    <source>
        <strain evidence="13">AP3</strain>
    </source>
</reference>